<keyword evidence="1" id="KW-0812">Transmembrane</keyword>
<reference evidence="2" key="1">
    <citation type="submission" date="2021-02" db="EMBL/GenBank/DDBJ databases">
        <authorList>
            <person name="Dougan E. K."/>
            <person name="Rhodes N."/>
            <person name="Thang M."/>
            <person name="Chan C."/>
        </authorList>
    </citation>
    <scope>NUCLEOTIDE SEQUENCE</scope>
</reference>
<sequence length="95" mass="10965">VFYYLGYCIMVLLTMARVSLYWTFAIIKGTVMLFLAIADFCKNCMFMWFIPDVSSIGKGCFYCVFWPKKGQWPKEVCGQAPAFGAWVPPFCPHCY</sequence>
<feature type="transmembrane region" description="Helical" evidence="1">
    <location>
        <begin position="20"/>
        <end position="41"/>
    </location>
</feature>
<dbReference type="AlphaFoldDB" id="A0A812WQH2"/>
<proteinExistence type="predicted"/>
<evidence type="ECO:0000313" key="2">
    <source>
        <dbReference type="EMBL" id="CAE7687647.1"/>
    </source>
</evidence>
<evidence type="ECO:0000313" key="3">
    <source>
        <dbReference type="Proteomes" id="UP000601435"/>
    </source>
</evidence>
<dbReference type="EMBL" id="CAJNJA010034119">
    <property type="protein sequence ID" value="CAE7687647.1"/>
    <property type="molecule type" value="Genomic_DNA"/>
</dbReference>
<keyword evidence="3" id="KW-1185">Reference proteome</keyword>
<feature type="non-terminal residue" evidence="2">
    <location>
        <position position="1"/>
    </location>
</feature>
<keyword evidence="1" id="KW-1133">Transmembrane helix</keyword>
<protein>
    <submittedName>
        <fullName evidence="2">Uncharacterized protein</fullName>
    </submittedName>
</protein>
<accession>A0A812WQH2</accession>
<organism evidence="2 3">
    <name type="scientific">Symbiodinium necroappetens</name>
    <dbReference type="NCBI Taxonomy" id="1628268"/>
    <lineage>
        <taxon>Eukaryota</taxon>
        <taxon>Sar</taxon>
        <taxon>Alveolata</taxon>
        <taxon>Dinophyceae</taxon>
        <taxon>Suessiales</taxon>
        <taxon>Symbiodiniaceae</taxon>
        <taxon>Symbiodinium</taxon>
    </lineage>
</organism>
<keyword evidence="1" id="KW-0472">Membrane</keyword>
<gene>
    <name evidence="2" type="ORF">SNEC2469_LOCUS19804</name>
</gene>
<evidence type="ECO:0000256" key="1">
    <source>
        <dbReference type="SAM" id="Phobius"/>
    </source>
</evidence>
<comment type="caution">
    <text evidence="2">The sequence shown here is derived from an EMBL/GenBank/DDBJ whole genome shotgun (WGS) entry which is preliminary data.</text>
</comment>
<name>A0A812WQH2_9DINO</name>
<dbReference type="Proteomes" id="UP000601435">
    <property type="component" value="Unassembled WGS sequence"/>
</dbReference>